<feature type="transmembrane region" description="Helical" evidence="1">
    <location>
        <begin position="7"/>
        <end position="26"/>
    </location>
</feature>
<feature type="transmembrane region" description="Helical" evidence="1">
    <location>
        <begin position="46"/>
        <end position="66"/>
    </location>
</feature>
<keyword evidence="1" id="KW-0812">Transmembrane</keyword>
<dbReference type="EMBL" id="MHWT01000014">
    <property type="protein sequence ID" value="OHB12603.1"/>
    <property type="molecule type" value="Genomic_DNA"/>
</dbReference>
<reference evidence="2 3" key="1">
    <citation type="journal article" date="2016" name="Nat. Commun.">
        <title>Thousands of microbial genomes shed light on interconnected biogeochemical processes in an aquifer system.</title>
        <authorList>
            <person name="Anantharaman K."/>
            <person name="Brown C.T."/>
            <person name="Hug L.A."/>
            <person name="Sharon I."/>
            <person name="Castelle C.J."/>
            <person name="Probst A.J."/>
            <person name="Thomas B.C."/>
            <person name="Singh A."/>
            <person name="Wilkins M.J."/>
            <person name="Karaoz U."/>
            <person name="Brodie E.L."/>
            <person name="Williams K.H."/>
            <person name="Hubbard S.S."/>
            <person name="Banfield J.F."/>
        </authorList>
    </citation>
    <scope>NUCLEOTIDE SEQUENCE [LARGE SCALE GENOMIC DNA]</scope>
</reference>
<proteinExistence type="predicted"/>
<evidence type="ECO:0000313" key="2">
    <source>
        <dbReference type="EMBL" id="OHB12603.1"/>
    </source>
</evidence>
<gene>
    <name evidence="2" type="ORF">A3G99_02170</name>
</gene>
<dbReference type="Proteomes" id="UP000176558">
    <property type="component" value="Unassembled WGS sequence"/>
</dbReference>
<evidence type="ECO:0008006" key="4">
    <source>
        <dbReference type="Google" id="ProtNLM"/>
    </source>
</evidence>
<accession>A0A1G2UT84</accession>
<name>A0A1G2UT84_9BACT</name>
<protein>
    <recommendedName>
        <fullName evidence="4">DUF5658 domain-containing protein</fullName>
    </recommendedName>
</protein>
<evidence type="ECO:0000256" key="1">
    <source>
        <dbReference type="SAM" id="Phobius"/>
    </source>
</evidence>
<keyword evidence="1" id="KW-0472">Membrane</keyword>
<feature type="transmembrane region" description="Helical" evidence="1">
    <location>
        <begin position="78"/>
        <end position="100"/>
    </location>
</feature>
<evidence type="ECO:0000313" key="3">
    <source>
        <dbReference type="Proteomes" id="UP000176558"/>
    </source>
</evidence>
<comment type="caution">
    <text evidence="2">The sequence shown here is derived from an EMBL/GenBank/DDBJ whole genome shotgun (WGS) entry which is preliminary data.</text>
</comment>
<sequence length="104" mass="11946">MDKLKSIYASAWSSTLTIIVVVGITVGGELSFSFKDWLTAFTGHHWITKSWLSVISFIVFFLLFKIFKQSADEKQTKIALNVLQIFITLGFIAILGFYFYEFFI</sequence>
<keyword evidence="1" id="KW-1133">Transmembrane helix</keyword>
<organism evidence="2 3">
    <name type="scientific">Candidatus Zambryskibacteria bacterium RIFCSPLOWO2_12_FULL_39_23</name>
    <dbReference type="NCBI Taxonomy" id="1802776"/>
    <lineage>
        <taxon>Bacteria</taxon>
        <taxon>Candidatus Zambryskiibacteriota</taxon>
    </lineage>
</organism>
<dbReference type="AlphaFoldDB" id="A0A1G2UT84"/>